<evidence type="ECO:0000313" key="2">
    <source>
        <dbReference type="EMBL" id="CVK16295.1"/>
    </source>
</evidence>
<dbReference type="Pfam" id="PF20050">
    <property type="entry name" value="DUF6452"/>
    <property type="match status" value="1"/>
</dbReference>
<protein>
    <recommendedName>
        <fullName evidence="4">Lipoprotein</fullName>
    </recommendedName>
</protein>
<dbReference type="RefSeq" id="WP_055425500.1">
    <property type="nucleotide sequence ID" value="NZ_FCOR01000006.1"/>
</dbReference>
<dbReference type="AlphaFoldDB" id="A0A0X3AQH2"/>
<dbReference type="OrthoDB" id="663527at2"/>
<keyword evidence="3" id="KW-1185">Reference proteome</keyword>
<dbReference type="STRING" id="1586267.GCA_001418685_01145"/>
<evidence type="ECO:0000256" key="1">
    <source>
        <dbReference type="SAM" id="SignalP"/>
    </source>
</evidence>
<proteinExistence type="predicted"/>
<gene>
    <name evidence="2" type="ORF">Ga0061079_10660</name>
</gene>
<sequence length="160" mass="18353">MFQKKINILFTLFFLCILIFSCVDDDVCDKVTTPRLTIELDSLGSKYKKNRLYVDRKNPDGTIQSEGVFQKKDSIQLPLNSLSDETIFYLYDTLHTPDSCKNIITIKYLTEQHFVSKACGFKVIFNNVTYEATALTNIKTITGKSNHIYNESSTNLHIAY</sequence>
<reference evidence="2 3" key="1">
    <citation type="submission" date="2016-01" db="EMBL/GenBank/DDBJ databases">
        <authorList>
            <person name="McClelland M."/>
            <person name="Jain A."/>
            <person name="Saraogi P."/>
            <person name="Mendelson R."/>
            <person name="Westerman R."/>
            <person name="SanMiguel P."/>
            <person name="Csonka L."/>
        </authorList>
    </citation>
    <scope>NUCLEOTIDE SEQUENCE [LARGE SCALE GENOMIC DNA]</scope>
    <source>
        <strain evidence="2 3">R-53146</strain>
    </source>
</reference>
<dbReference type="Proteomes" id="UP000182761">
    <property type="component" value="Unassembled WGS sequence"/>
</dbReference>
<organism evidence="2 3">
    <name type="scientific">Apibacter mensalis</name>
    <dbReference type="NCBI Taxonomy" id="1586267"/>
    <lineage>
        <taxon>Bacteria</taxon>
        <taxon>Pseudomonadati</taxon>
        <taxon>Bacteroidota</taxon>
        <taxon>Flavobacteriia</taxon>
        <taxon>Flavobacteriales</taxon>
        <taxon>Weeksellaceae</taxon>
        <taxon>Apibacter</taxon>
    </lineage>
</organism>
<dbReference type="InterPro" id="IPR045607">
    <property type="entry name" value="DUF6452"/>
</dbReference>
<name>A0A0X3AQH2_9FLAO</name>
<dbReference type="PROSITE" id="PS51257">
    <property type="entry name" value="PROKAR_LIPOPROTEIN"/>
    <property type="match status" value="1"/>
</dbReference>
<accession>A0A0X3AQH2</accession>
<dbReference type="EMBL" id="FCOR01000006">
    <property type="protein sequence ID" value="CVK16295.1"/>
    <property type="molecule type" value="Genomic_DNA"/>
</dbReference>
<feature type="signal peptide" evidence="1">
    <location>
        <begin position="1"/>
        <end position="25"/>
    </location>
</feature>
<keyword evidence="1" id="KW-0732">Signal</keyword>
<feature type="chain" id="PRO_5007049809" description="Lipoprotein" evidence="1">
    <location>
        <begin position="26"/>
        <end position="160"/>
    </location>
</feature>
<evidence type="ECO:0000313" key="3">
    <source>
        <dbReference type="Proteomes" id="UP000182761"/>
    </source>
</evidence>
<evidence type="ECO:0008006" key="4">
    <source>
        <dbReference type="Google" id="ProtNLM"/>
    </source>
</evidence>